<evidence type="ECO:0000256" key="4">
    <source>
        <dbReference type="ARBA" id="ARBA00023172"/>
    </source>
</evidence>
<dbReference type="Pfam" id="PF14657">
    <property type="entry name" value="Arm-DNA-bind_4"/>
    <property type="match status" value="1"/>
</dbReference>
<dbReference type="GO" id="GO:0006310">
    <property type="term" value="P:DNA recombination"/>
    <property type="evidence" value="ECO:0007669"/>
    <property type="project" value="UniProtKB-KW"/>
</dbReference>
<dbReference type="Pfam" id="PF14659">
    <property type="entry name" value="Phage_int_SAM_3"/>
    <property type="match status" value="1"/>
</dbReference>
<evidence type="ECO:0008006" key="10">
    <source>
        <dbReference type="Google" id="ProtNLM"/>
    </source>
</evidence>
<evidence type="ECO:0000256" key="1">
    <source>
        <dbReference type="ARBA" id="ARBA00008857"/>
    </source>
</evidence>
<dbReference type="GO" id="GO:0015074">
    <property type="term" value="P:DNA integration"/>
    <property type="evidence" value="ECO:0007669"/>
    <property type="project" value="UniProtKB-KW"/>
</dbReference>
<dbReference type="OrthoDB" id="9803188at2"/>
<organism evidence="8 9">
    <name type="scientific">Anaerobacillus arseniciselenatis</name>
    <dbReference type="NCBI Taxonomy" id="85682"/>
    <lineage>
        <taxon>Bacteria</taxon>
        <taxon>Bacillati</taxon>
        <taxon>Bacillota</taxon>
        <taxon>Bacilli</taxon>
        <taxon>Bacillales</taxon>
        <taxon>Bacillaceae</taxon>
        <taxon>Anaerobacillus</taxon>
    </lineage>
</organism>
<dbReference type="RefSeq" id="WP_071313038.1">
    <property type="nucleotide sequence ID" value="NZ_MLQQ01000018.1"/>
</dbReference>
<keyword evidence="9" id="KW-1185">Reference proteome</keyword>
<dbReference type="PANTHER" id="PTHR30349:SF64">
    <property type="entry name" value="PROPHAGE INTEGRASE INTD-RELATED"/>
    <property type="match status" value="1"/>
</dbReference>
<dbReference type="InterPro" id="IPR004107">
    <property type="entry name" value="Integrase_SAM-like_N"/>
</dbReference>
<dbReference type="InterPro" id="IPR002104">
    <property type="entry name" value="Integrase_catalytic"/>
</dbReference>
<feature type="domain" description="Core-binding (CB)" evidence="7">
    <location>
        <begin position="67"/>
        <end position="161"/>
    </location>
</feature>
<proteinExistence type="inferred from homology"/>
<dbReference type="CDD" id="cd01189">
    <property type="entry name" value="INT_ICEBs1_C_like"/>
    <property type="match status" value="1"/>
</dbReference>
<dbReference type="InterPro" id="IPR028259">
    <property type="entry name" value="AP2-like_int_N"/>
</dbReference>
<evidence type="ECO:0000256" key="5">
    <source>
        <dbReference type="PROSITE-ProRule" id="PRU01248"/>
    </source>
</evidence>
<dbReference type="InterPro" id="IPR011010">
    <property type="entry name" value="DNA_brk_join_enz"/>
</dbReference>
<dbReference type="InterPro" id="IPR050090">
    <property type="entry name" value="Tyrosine_recombinase_XerCD"/>
</dbReference>
<evidence type="ECO:0000259" key="7">
    <source>
        <dbReference type="PROSITE" id="PS51900"/>
    </source>
</evidence>
<evidence type="ECO:0000259" key="6">
    <source>
        <dbReference type="PROSITE" id="PS51898"/>
    </source>
</evidence>
<sequence>MAGHIKQDKKTGKWLFIVEAGKDAKGNRKRQVRKGFKNKTEAKNALAIAIADHQKKELATEDKAETMTVGNYLDYWLKTYAETNTAHNTFKAYERIIRVHLKPDLGHLQLNELKVRDIQHYYSTKVKSENSEENSENAEKLSKQSVLHHHRVLCKALNDALDWEFVKKNVARKAKPPKPDKAPFTTYSKGELELLLECAKGSEIYYPIFLGAAYTGARLGELRALTWGDIDFNKRKMYITKSAYDKKGEGVKIKNATKNGQHRAIAMGKRLIEFLKRHKENYEKKKALLGPTFNPNDLVFFNTKGNYLDVRDLARAYKKAVKEANLQDSRFHDLRHSHATILLQNNVHPKVVSERLGHTKVSITLDLYSHVNPLLQDGAAQAFDDAF</sequence>
<dbReference type="PANTHER" id="PTHR30349">
    <property type="entry name" value="PHAGE INTEGRASE-RELATED"/>
    <property type="match status" value="1"/>
</dbReference>
<protein>
    <recommendedName>
        <fullName evidence="10">Site-specific integrase</fullName>
    </recommendedName>
</protein>
<comment type="similarity">
    <text evidence="1">Belongs to the 'phage' integrase family.</text>
</comment>
<dbReference type="PROSITE" id="PS51898">
    <property type="entry name" value="TYR_RECOMBINASE"/>
    <property type="match status" value="1"/>
</dbReference>
<keyword evidence="3 5" id="KW-0238">DNA-binding</keyword>
<evidence type="ECO:0000256" key="2">
    <source>
        <dbReference type="ARBA" id="ARBA00022908"/>
    </source>
</evidence>
<keyword evidence="4" id="KW-0233">DNA recombination</keyword>
<evidence type="ECO:0000313" key="8">
    <source>
        <dbReference type="EMBL" id="OIJ12731.1"/>
    </source>
</evidence>
<evidence type="ECO:0000313" key="9">
    <source>
        <dbReference type="Proteomes" id="UP000180098"/>
    </source>
</evidence>
<feature type="domain" description="Tyr recombinase" evidence="6">
    <location>
        <begin position="180"/>
        <end position="381"/>
    </location>
</feature>
<dbReference type="Pfam" id="PF00589">
    <property type="entry name" value="Phage_integrase"/>
    <property type="match status" value="1"/>
</dbReference>
<evidence type="ECO:0000256" key="3">
    <source>
        <dbReference type="ARBA" id="ARBA00023125"/>
    </source>
</evidence>
<dbReference type="Gene3D" id="1.10.150.130">
    <property type="match status" value="1"/>
</dbReference>
<dbReference type="EMBL" id="MLQQ01000018">
    <property type="protein sequence ID" value="OIJ12731.1"/>
    <property type="molecule type" value="Genomic_DNA"/>
</dbReference>
<reference evidence="8 9" key="1">
    <citation type="submission" date="2016-10" db="EMBL/GenBank/DDBJ databases">
        <title>Draft genome sequences of four alkaliphilic bacteria belonging to the Anaerobacillus genus.</title>
        <authorList>
            <person name="Bassil N.M."/>
            <person name="Lloyd J.R."/>
        </authorList>
    </citation>
    <scope>NUCLEOTIDE SEQUENCE [LARGE SCALE GENOMIC DNA]</scope>
    <source>
        <strain evidence="8 9">DSM 15340</strain>
    </source>
</reference>
<dbReference type="Proteomes" id="UP000180098">
    <property type="component" value="Unassembled WGS sequence"/>
</dbReference>
<accession>A0A1S2LJY1</accession>
<dbReference type="AlphaFoldDB" id="A0A1S2LJY1"/>
<dbReference type="SUPFAM" id="SSF56349">
    <property type="entry name" value="DNA breaking-rejoining enzymes"/>
    <property type="match status" value="1"/>
</dbReference>
<dbReference type="InterPro" id="IPR044068">
    <property type="entry name" value="CB"/>
</dbReference>
<dbReference type="PROSITE" id="PS51900">
    <property type="entry name" value="CB"/>
    <property type="match status" value="1"/>
</dbReference>
<dbReference type="InterPro" id="IPR010998">
    <property type="entry name" value="Integrase_recombinase_N"/>
</dbReference>
<gene>
    <name evidence="8" type="ORF">BKP35_09105</name>
</gene>
<keyword evidence="2" id="KW-0229">DNA integration</keyword>
<dbReference type="InterPro" id="IPR013762">
    <property type="entry name" value="Integrase-like_cat_sf"/>
</dbReference>
<dbReference type="GO" id="GO:0003677">
    <property type="term" value="F:DNA binding"/>
    <property type="evidence" value="ECO:0007669"/>
    <property type="project" value="UniProtKB-UniRule"/>
</dbReference>
<dbReference type="Gene3D" id="1.10.443.10">
    <property type="entry name" value="Intergrase catalytic core"/>
    <property type="match status" value="1"/>
</dbReference>
<comment type="caution">
    <text evidence="8">The sequence shown here is derived from an EMBL/GenBank/DDBJ whole genome shotgun (WGS) entry which is preliminary data.</text>
</comment>
<name>A0A1S2LJY1_9BACI</name>